<dbReference type="EMBL" id="CAAJGR010000006">
    <property type="protein sequence ID" value="VHO05741.1"/>
    <property type="molecule type" value="Genomic_DNA"/>
</dbReference>
<protein>
    <submittedName>
        <fullName evidence="1">Uncharacterized protein</fullName>
    </submittedName>
</protein>
<organism evidence="1">
    <name type="scientific">Rheinheimera sp. BAL341</name>
    <dbReference type="NCBI Taxonomy" id="1708203"/>
    <lineage>
        <taxon>Bacteria</taxon>
        <taxon>Pseudomonadati</taxon>
        <taxon>Pseudomonadota</taxon>
        <taxon>Gammaproteobacteria</taxon>
        <taxon>Chromatiales</taxon>
        <taxon>Chromatiaceae</taxon>
        <taxon>Rheinheimera</taxon>
    </lineage>
</organism>
<evidence type="ECO:0000313" key="1">
    <source>
        <dbReference type="EMBL" id="VHO05741.1"/>
    </source>
</evidence>
<gene>
    <name evidence="1" type="ORF">BAL341_2827</name>
</gene>
<proteinExistence type="predicted"/>
<name>A0A486XV12_9GAMM</name>
<accession>A0A486XV12</accession>
<sequence>MFPSTKVHLIVSTLAADKSRLSQTKWLFTPFPAAKTP</sequence>
<dbReference type="AlphaFoldDB" id="A0A486XV12"/>
<reference evidence="1" key="1">
    <citation type="submission" date="2019-04" db="EMBL/GenBank/DDBJ databases">
        <authorList>
            <person name="Brambilla D."/>
        </authorList>
    </citation>
    <scope>NUCLEOTIDE SEQUENCE</scope>
    <source>
        <strain evidence="1">BAL1</strain>
    </source>
</reference>